<keyword evidence="3" id="KW-1185">Reference proteome</keyword>
<feature type="coiled-coil region" evidence="1">
    <location>
        <begin position="64"/>
        <end position="126"/>
    </location>
</feature>
<reference evidence="2 3" key="1">
    <citation type="journal article" date="2017" name="Nat. Commun.">
        <title>Genome assembly with in vitro proximity ligation data and whole-genome triplication in lettuce.</title>
        <authorList>
            <person name="Reyes-Chin-Wo S."/>
            <person name="Wang Z."/>
            <person name="Yang X."/>
            <person name="Kozik A."/>
            <person name="Arikit S."/>
            <person name="Song C."/>
            <person name="Xia L."/>
            <person name="Froenicke L."/>
            <person name="Lavelle D.O."/>
            <person name="Truco M.J."/>
            <person name="Xia R."/>
            <person name="Zhu S."/>
            <person name="Xu C."/>
            <person name="Xu H."/>
            <person name="Xu X."/>
            <person name="Cox K."/>
            <person name="Korf I."/>
            <person name="Meyers B.C."/>
            <person name="Michelmore R.W."/>
        </authorList>
    </citation>
    <scope>NUCLEOTIDE SEQUENCE [LARGE SCALE GENOMIC DNA]</scope>
    <source>
        <strain evidence="3">cv. Salinas</strain>
        <tissue evidence="2">Seedlings</tissue>
    </source>
</reference>
<protein>
    <submittedName>
        <fullName evidence="2">Uncharacterized protein</fullName>
    </submittedName>
</protein>
<accession>A0A9R1W0G1</accession>
<sequence length="128" mass="14855">MQRYILDNKFHLTTFLEDDTKSNGYSSKELSWLPNMVVGLDYSSGTTAVASAAAISKGSSEMHREQYEDSNAETKVKIENLKKLVETQREQYEDIQQKYEDVQQKYEDAQKKNVEFQQKNVDVQAKFE</sequence>
<gene>
    <name evidence="2" type="ORF">LSAT_V11C300143820</name>
</gene>
<dbReference type="AlphaFoldDB" id="A0A9R1W0G1"/>
<proteinExistence type="predicted"/>
<organism evidence="2 3">
    <name type="scientific">Lactuca sativa</name>
    <name type="common">Garden lettuce</name>
    <dbReference type="NCBI Taxonomy" id="4236"/>
    <lineage>
        <taxon>Eukaryota</taxon>
        <taxon>Viridiplantae</taxon>
        <taxon>Streptophyta</taxon>
        <taxon>Embryophyta</taxon>
        <taxon>Tracheophyta</taxon>
        <taxon>Spermatophyta</taxon>
        <taxon>Magnoliopsida</taxon>
        <taxon>eudicotyledons</taxon>
        <taxon>Gunneridae</taxon>
        <taxon>Pentapetalae</taxon>
        <taxon>asterids</taxon>
        <taxon>campanulids</taxon>
        <taxon>Asterales</taxon>
        <taxon>Asteraceae</taxon>
        <taxon>Cichorioideae</taxon>
        <taxon>Cichorieae</taxon>
        <taxon>Lactucinae</taxon>
        <taxon>Lactuca</taxon>
    </lineage>
</organism>
<dbReference type="Proteomes" id="UP000235145">
    <property type="component" value="Unassembled WGS sequence"/>
</dbReference>
<evidence type="ECO:0000313" key="2">
    <source>
        <dbReference type="EMBL" id="KAJ0214904.1"/>
    </source>
</evidence>
<evidence type="ECO:0000313" key="3">
    <source>
        <dbReference type="Proteomes" id="UP000235145"/>
    </source>
</evidence>
<evidence type="ECO:0000256" key="1">
    <source>
        <dbReference type="SAM" id="Coils"/>
    </source>
</evidence>
<name>A0A9R1W0G1_LACSA</name>
<dbReference type="EMBL" id="NBSK02000003">
    <property type="protein sequence ID" value="KAJ0214904.1"/>
    <property type="molecule type" value="Genomic_DNA"/>
</dbReference>
<keyword evidence="1" id="KW-0175">Coiled coil</keyword>
<comment type="caution">
    <text evidence="2">The sequence shown here is derived from an EMBL/GenBank/DDBJ whole genome shotgun (WGS) entry which is preliminary data.</text>
</comment>